<feature type="region of interest" description="Disordered" evidence="1">
    <location>
        <begin position="1"/>
        <end position="23"/>
    </location>
</feature>
<sequence>MANLQKPLRPPIDSPSTHPLPDRCSTDVICCLGGCPGEEAPMAHKVITGCISLHLTSKGVEEAIEARLYRRGPRGSSLKSEVMPYIQYMYRFFSSLGI</sequence>
<dbReference type="EnsemblPlants" id="LPERR04G04550.1">
    <property type="protein sequence ID" value="LPERR04G04550.1"/>
    <property type="gene ID" value="LPERR04G04550"/>
</dbReference>
<dbReference type="AlphaFoldDB" id="A0A0D9W3B0"/>
<dbReference type="Gramene" id="LPERR04G04550.1">
    <property type="protein sequence ID" value="LPERR04G04550.1"/>
    <property type="gene ID" value="LPERR04G04550"/>
</dbReference>
<dbReference type="HOGENOM" id="CLU_2336694_0_0_1"/>
<dbReference type="Proteomes" id="UP000032180">
    <property type="component" value="Chromosome 4"/>
</dbReference>
<proteinExistence type="predicted"/>
<evidence type="ECO:0000313" key="3">
    <source>
        <dbReference type="Proteomes" id="UP000032180"/>
    </source>
</evidence>
<name>A0A0D9W3B0_9ORYZ</name>
<organism evidence="2 3">
    <name type="scientific">Leersia perrieri</name>
    <dbReference type="NCBI Taxonomy" id="77586"/>
    <lineage>
        <taxon>Eukaryota</taxon>
        <taxon>Viridiplantae</taxon>
        <taxon>Streptophyta</taxon>
        <taxon>Embryophyta</taxon>
        <taxon>Tracheophyta</taxon>
        <taxon>Spermatophyta</taxon>
        <taxon>Magnoliopsida</taxon>
        <taxon>Liliopsida</taxon>
        <taxon>Poales</taxon>
        <taxon>Poaceae</taxon>
        <taxon>BOP clade</taxon>
        <taxon>Oryzoideae</taxon>
        <taxon>Oryzeae</taxon>
        <taxon>Oryzinae</taxon>
        <taxon>Leersia</taxon>
    </lineage>
</organism>
<accession>A0A0D9W3B0</accession>
<evidence type="ECO:0000256" key="1">
    <source>
        <dbReference type="SAM" id="MobiDB-lite"/>
    </source>
</evidence>
<reference evidence="2" key="3">
    <citation type="submission" date="2015-04" db="UniProtKB">
        <authorList>
            <consortium name="EnsemblPlants"/>
        </authorList>
    </citation>
    <scope>IDENTIFICATION</scope>
</reference>
<keyword evidence="3" id="KW-1185">Reference proteome</keyword>
<evidence type="ECO:0000313" key="2">
    <source>
        <dbReference type="EnsemblPlants" id="LPERR04G04550.1"/>
    </source>
</evidence>
<protein>
    <submittedName>
        <fullName evidence="2">Uncharacterized protein</fullName>
    </submittedName>
</protein>
<reference evidence="3" key="2">
    <citation type="submission" date="2013-12" db="EMBL/GenBank/DDBJ databases">
        <authorList>
            <person name="Yu Y."/>
            <person name="Lee S."/>
            <person name="de Baynast K."/>
            <person name="Wissotski M."/>
            <person name="Liu L."/>
            <person name="Talag J."/>
            <person name="Goicoechea J."/>
            <person name="Angelova A."/>
            <person name="Jetty R."/>
            <person name="Kudrna D."/>
            <person name="Golser W."/>
            <person name="Rivera L."/>
            <person name="Zhang J."/>
            <person name="Wing R."/>
        </authorList>
    </citation>
    <scope>NUCLEOTIDE SEQUENCE</scope>
</reference>
<reference evidence="2 3" key="1">
    <citation type="submission" date="2012-08" db="EMBL/GenBank/DDBJ databases">
        <title>Oryza genome evolution.</title>
        <authorList>
            <person name="Wing R.A."/>
        </authorList>
    </citation>
    <scope>NUCLEOTIDE SEQUENCE</scope>
</reference>